<evidence type="ECO:0000313" key="1">
    <source>
        <dbReference type="EMBL" id="AJB41407.1"/>
    </source>
</evidence>
<proteinExistence type="predicted"/>
<gene>
    <name evidence="1" type="ORF">TCARB_0333</name>
</gene>
<name>A0A3G1A7U1_9CREN</name>
<evidence type="ECO:0000313" key="2">
    <source>
        <dbReference type="Proteomes" id="UP000266720"/>
    </source>
</evidence>
<reference evidence="2" key="1">
    <citation type="book" date="2010" name="EXTREMOPHILES" publisher="0:0-0">
        <title>Complete genome sequences of ten hyperthermophilic archaea reveal their metabolic capabilities and possible ecological roles.</title>
        <editorList>
            <person name="?"/>
        </editorList>
        <authorList>
            <person name="Ravin N.V."/>
            <person name="Mardanov A.V."/>
            <person name="Bonch-Osmolovskaya E.A."/>
            <person name="Skryabin K.G."/>
        </authorList>
    </citation>
    <scope>NUCLEOTIDE SEQUENCE [LARGE SCALE GENOMIC DNA]</scope>
    <source>
        <strain evidence="2">1505</strain>
    </source>
</reference>
<dbReference type="EMBL" id="CP007493">
    <property type="protein sequence ID" value="AJB41407.1"/>
    <property type="molecule type" value="Genomic_DNA"/>
</dbReference>
<protein>
    <submittedName>
        <fullName evidence="1">Uncharacterized protein</fullName>
    </submittedName>
</protein>
<organism evidence="1 2">
    <name type="scientific">Thermofilum adornatum 1505</name>
    <dbReference type="NCBI Taxonomy" id="697581"/>
    <lineage>
        <taxon>Archaea</taxon>
        <taxon>Thermoproteota</taxon>
        <taxon>Thermoprotei</taxon>
        <taxon>Thermofilales</taxon>
        <taxon>Thermofilaceae</taxon>
        <taxon>Thermofilum</taxon>
    </lineage>
</organism>
<dbReference type="Proteomes" id="UP000266720">
    <property type="component" value="Chromosome"/>
</dbReference>
<dbReference type="KEGG" id="tcb:TCARB_0333"/>
<sequence>MTGESYLFIYVAARGKIRIIKDFKYSLFGIALGGDFAERFRH</sequence>
<dbReference type="AlphaFoldDB" id="A0A3G1A7U1"/>
<accession>A0A3G1A7U1</accession>